<keyword evidence="3" id="KW-1185">Reference proteome</keyword>
<dbReference type="OrthoDB" id="3775810at2"/>
<reference evidence="2 3" key="1">
    <citation type="submission" date="2017-02" db="EMBL/GenBank/DDBJ databases">
        <title>The new phylogeny of genus Mycobacterium.</title>
        <authorList>
            <person name="Tortoli E."/>
            <person name="Trovato A."/>
            <person name="Cirillo D.M."/>
        </authorList>
    </citation>
    <scope>NUCLEOTIDE SEQUENCE [LARGE SCALE GENOMIC DNA]</scope>
    <source>
        <strain evidence="2 3">DSM 44049</strain>
    </source>
</reference>
<sequence>MGGQLVVLALVLFIASLIVLVYALKKPKNSGQPTGRQDPLSFDAQPQFGPRQLGPGAVVSYGGVDYLVRGSVTFRQGPFVWWEHLLEGGAEPLWFSVEEDEGRLELAMWVKRTDLHLQPNGQHVVDGVQFRLNERGHAGYTTEGTTGLPPGGEMDYVDYANDDESALLSFERWAPNMPWEISTGKPVLSGELIVYPAPPPSR</sequence>
<protein>
    <recommendedName>
        <fullName evidence="1">DUF4178 domain-containing protein</fullName>
    </recommendedName>
</protein>
<feature type="domain" description="DUF4178" evidence="1">
    <location>
        <begin position="54"/>
        <end position="187"/>
    </location>
</feature>
<evidence type="ECO:0000259" key="1">
    <source>
        <dbReference type="Pfam" id="PF13785"/>
    </source>
</evidence>
<dbReference type="EMBL" id="MVHT01000146">
    <property type="protein sequence ID" value="ORA93288.1"/>
    <property type="molecule type" value="Genomic_DNA"/>
</dbReference>
<dbReference type="AlphaFoldDB" id="A0A1E3S591"/>
<gene>
    <name evidence="2" type="ORF">BST27_28975</name>
</gene>
<dbReference type="Pfam" id="PF13785">
    <property type="entry name" value="DUF4178"/>
    <property type="match status" value="1"/>
</dbReference>
<comment type="caution">
    <text evidence="2">The sequence shown here is derived from an EMBL/GenBank/DDBJ whole genome shotgun (WGS) entry which is preliminary data.</text>
</comment>
<dbReference type="InterPro" id="IPR025235">
    <property type="entry name" value="DUF4178"/>
</dbReference>
<dbReference type="STRING" id="28445.BHQ20_28560"/>
<dbReference type="RefSeq" id="WP_069422516.1">
    <property type="nucleotide sequence ID" value="NZ_CBCRZH010000146.1"/>
</dbReference>
<name>A0A1E3S591_MYCIE</name>
<evidence type="ECO:0000313" key="2">
    <source>
        <dbReference type="EMBL" id="ORA93288.1"/>
    </source>
</evidence>
<dbReference type="Proteomes" id="UP000192739">
    <property type="component" value="Unassembled WGS sequence"/>
</dbReference>
<evidence type="ECO:0000313" key="3">
    <source>
        <dbReference type="Proteomes" id="UP000192739"/>
    </source>
</evidence>
<organism evidence="2 3">
    <name type="scientific">Mycobacterium intermedium</name>
    <dbReference type="NCBI Taxonomy" id="28445"/>
    <lineage>
        <taxon>Bacteria</taxon>
        <taxon>Bacillati</taxon>
        <taxon>Actinomycetota</taxon>
        <taxon>Actinomycetes</taxon>
        <taxon>Mycobacteriales</taxon>
        <taxon>Mycobacteriaceae</taxon>
        <taxon>Mycobacterium</taxon>
        <taxon>Mycobacterium simiae complex</taxon>
    </lineage>
</organism>
<proteinExistence type="predicted"/>
<accession>A0A1E3S591</accession>